<evidence type="ECO:0000256" key="1">
    <source>
        <dbReference type="ARBA" id="ARBA00004141"/>
    </source>
</evidence>
<gene>
    <name evidence="10" type="ORF">M0813_08347</name>
</gene>
<dbReference type="EMBL" id="JAOAOG010000325">
    <property type="protein sequence ID" value="KAJ6228852.1"/>
    <property type="molecule type" value="Genomic_DNA"/>
</dbReference>
<evidence type="ECO:0000256" key="7">
    <source>
        <dbReference type="SAM" id="MobiDB-lite"/>
    </source>
</evidence>
<keyword evidence="5" id="KW-0325">Glycoprotein</keyword>
<feature type="transmembrane region" description="Helical" evidence="8">
    <location>
        <begin position="562"/>
        <end position="579"/>
    </location>
</feature>
<dbReference type="InterPro" id="IPR000731">
    <property type="entry name" value="SSD"/>
</dbReference>
<dbReference type="Proteomes" id="UP001150062">
    <property type="component" value="Unassembled WGS sequence"/>
</dbReference>
<dbReference type="PANTHER" id="PTHR45951:SF7">
    <property type="entry name" value="SSD DOMAIN-CONTAINING PROTEIN"/>
    <property type="match status" value="1"/>
</dbReference>
<proteinExistence type="inferred from homology"/>
<comment type="similarity">
    <text evidence="6">Belongs to the dispatched family.</text>
</comment>
<protein>
    <submittedName>
        <fullName evidence="10">Protein dispatched-related</fullName>
    </submittedName>
</protein>
<feature type="transmembrane region" description="Helical" evidence="8">
    <location>
        <begin position="377"/>
        <end position="397"/>
    </location>
</feature>
<evidence type="ECO:0000256" key="6">
    <source>
        <dbReference type="ARBA" id="ARBA00038046"/>
    </source>
</evidence>
<reference evidence="10" key="1">
    <citation type="submission" date="2022-08" db="EMBL/GenBank/DDBJ databases">
        <title>Novel sulfate-reducing endosymbionts in the free-living metamonad Anaeramoeba.</title>
        <authorList>
            <person name="Jerlstrom-Hultqvist J."/>
            <person name="Cepicka I."/>
            <person name="Gallot-Lavallee L."/>
            <person name="Salas-Leiva D."/>
            <person name="Curtis B.A."/>
            <person name="Zahonova K."/>
            <person name="Pipaliya S."/>
            <person name="Dacks J."/>
            <person name="Roger A.J."/>
        </authorList>
    </citation>
    <scope>NUCLEOTIDE SEQUENCE</scope>
    <source>
        <strain evidence="10">Schooner1</strain>
    </source>
</reference>
<evidence type="ECO:0000256" key="2">
    <source>
        <dbReference type="ARBA" id="ARBA00022692"/>
    </source>
</evidence>
<feature type="compositionally biased region" description="Basic and acidic residues" evidence="7">
    <location>
        <begin position="480"/>
        <end position="496"/>
    </location>
</feature>
<evidence type="ECO:0000259" key="9">
    <source>
        <dbReference type="PROSITE" id="PS50156"/>
    </source>
</evidence>
<evidence type="ECO:0000313" key="10">
    <source>
        <dbReference type="EMBL" id="KAJ6228852.1"/>
    </source>
</evidence>
<evidence type="ECO:0000256" key="5">
    <source>
        <dbReference type="ARBA" id="ARBA00023180"/>
    </source>
</evidence>
<dbReference type="InterPro" id="IPR052081">
    <property type="entry name" value="Dispatched_Hh_regulator"/>
</dbReference>
<name>A0ABQ8X860_9EUKA</name>
<feature type="transmembrane region" description="Helical" evidence="8">
    <location>
        <begin position="409"/>
        <end position="435"/>
    </location>
</feature>
<keyword evidence="4 8" id="KW-0472">Membrane</keyword>
<dbReference type="SUPFAM" id="SSF82866">
    <property type="entry name" value="Multidrug efflux transporter AcrB transmembrane domain"/>
    <property type="match status" value="1"/>
</dbReference>
<organism evidence="10 11">
    <name type="scientific">Anaeramoeba flamelloides</name>
    <dbReference type="NCBI Taxonomy" id="1746091"/>
    <lineage>
        <taxon>Eukaryota</taxon>
        <taxon>Metamonada</taxon>
        <taxon>Anaeramoebidae</taxon>
        <taxon>Anaeramoeba</taxon>
    </lineage>
</organism>
<feature type="transmembrane region" description="Helical" evidence="8">
    <location>
        <begin position="306"/>
        <end position="329"/>
    </location>
</feature>
<accession>A0ABQ8X860</accession>
<sequence length="747" mass="85603">MKKAKKHSNNRIKEIWVNMPSIFVKYPKMMVIIMYSFAILLTVIAFGMGFELDSENAGFTIKSGEIADNFHGVKVNLKETYFDYESYEKETEKYAQQTQSGWTIVLYYECKGCDNLLTKERLAKIHQLEEKIQKENNYQDYCKKGTGEECNSPLSAIGDYYDEDGNQKSDLEDVSFQISQINKGALARMYFDKGFSESKLKTKYMRSIFYLGSPIEGYKNKLDNFDQQTENVEDYILGNTLPIFNEELEVLGKQKVDAYIIGTGITELYVNDLIVHDVSLVAGSIVMVFVYTWFHTKSFFLTSMGLLGVLLSFGCSFFIYRVILGLVYFNMMNFLALFIILGIGCDSLYIMLDAWRQSPQYLNPKHKNNLKLRMNKAYFRAAETMLITTITSVGAFFGNLASSIPAIKYFGFFTGIAIIFNYLFVITAFPSLIIIQANFESKKSTLFRIFVRCFSKKKKKKSNNHNPDLDLKEKISLDDLENNGKKETETESETKNETGTSTETETESEMEVKGSNQNGTEDLESSNKKKQKNKNQKQFDVSKLHALERYFYKYHSPFVNKYKYVLLVLFIGLAGFFSYQSSQLVASEDPSQFLPEDNDLMKAMNIEREEMHASSSISSANYVWGIAGIDRSGVDPLEPTNLGKVIYDKQFSIKSKEQQKYIITVCEKLRTKSFVDGGSIFCFMEEFRIWVTNETLAGGSYNFPVEEEDFEKLLLHFADYAKDNVVNKGTSSGLEGVPVFFRRIHKI</sequence>
<feature type="transmembrane region" description="Helical" evidence="8">
    <location>
        <begin position="273"/>
        <end position="294"/>
    </location>
</feature>
<feature type="transmembrane region" description="Helical" evidence="8">
    <location>
        <begin position="29"/>
        <end position="50"/>
    </location>
</feature>
<dbReference type="PROSITE" id="PS50156">
    <property type="entry name" value="SSD"/>
    <property type="match status" value="1"/>
</dbReference>
<keyword evidence="3 8" id="KW-1133">Transmembrane helix</keyword>
<comment type="caution">
    <text evidence="10">The sequence shown here is derived from an EMBL/GenBank/DDBJ whole genome shotgun (WGS) entry which is preliminary data.</text>
</comment>
<dbReference type="InterPro" id="IPR003392">
    <property type="entry name" value="PTHD_SSD"/>
</dbReference>
<feature type="transmembrane region" description="Helical" evidence="8">
    <location>
        <begin position="335"/>
        <end position="356"/>
    </location>
</feature>
<comment type="subcellular location">
    <subcellularLocation>
        <location evidence="1">Membrane</location>
        <topology evidence="1">Multi-pass membrane protein</topology>
    </subcellularLocation>
</comment>
<feature type="domain" description="SSD" evidence="9">
    <location>
        <begin position="323"/>
        <end position="435"/>
    </location>
</feature>
<dbReference type="Pfam" id="PF02460">
    <property type="entry name" value="Patched"/>
    <property type="match status" value="1"/>
</dbReference>
<evidence type="ECO:0000256" key="8">
    <source>
        <dbReference type="SAM" id="Phobius"/>
    </source>
</evidence>
<dbReference type="Gene3D" id="1.20.1640.10">
    <property type="entry name" value="Multidrug efflux transporter AcrB transmembrane domain"/>
    <property type="match status" value="1"/>
</dbReference>
<evidence type="ECO:0000313" key="11">
    <source>
        <dbReference type="Proteomes" id="UP001150062"/>
    </source>
</evidence>
<feature type="region of interest" description="Disordered" evidence="7">
    <location>
        <begin position="480"/>
        <end position="538"/>
    </location>
</feature>
<keyword evidence="2 8" id="KW-0812">Transmembrane</keyword>
<dbReference type="PANTHER" id="PTHR45951">
    <property type="entry name" value="PROTEIN DISPATCHED-RELATED"/>
    <property type="match status" value="1"/>
</dbReference>
<evidence type="ECO:0000256" key="3">
    <source>
        <dbReference type="ARBA" id="ARBA00022989"/>
    </source>
</evidence>
<evidence type="ECO:0000256" key="4">
    <source>
        <dbReference type="ARBA" id="ARBA00023136"/>
    </source>
</evidence>
<keyword evidence="11" id="KW-1185">Reference proteome</keyword>